<evidence type="ECO:0000256" key="2">
    <source>
        <dbReference type="ARBA" id="ARBA00005988"/>
    </source>
</evidence>
<dbReference type="GO" id="GO:0006508">
    <property type="term" value="P:proteolysis"/>
    <property type="evidence" value="ECO:0007669"/>
    <property type="project" value="InterPro"/>
</dbReference>
<comment type="similarity">
    <text evidence="2 3">Belongs to the peptidase M14 family.</text>
</comment>
<organism evidence="7 8">
    <name type="scientific">Pycnococcus provasolii</name>
    <dbReference type="NCBI Taxonomy" id="41880"/>
    <lineage>
        <taxon>Eukaryota</taxon>
        <taxon>Viridiplantae</taxon>
        <taxon>Chlorophyta</taxon>
        <taxon>Pseudoscourfieldiophyceae</taxon>
        <taxon>Pseudoscourfieldiales</taxon>
        <taxon>Pycnococcaceae</taxon>
        <taxon>Pycnococcus</taxon>
    </lineage>
</organism>
<dbReference type="AlphaFoldDB" id="A0A830HJ97"/>
<dbReference type="PANTHER" id="PTHR11705:SF119">
    <property type="entry name" value="OS02G0119300 PROTEIN"/>
    <property type="match status" value="1"/>
</dbReference>
<dbReference type="GO" id="GO:0004181">
    <property type="term" value="F:metallocarboxypeptidase activity"/>
    <property type="evidence" value="ECO:0007669"/>
    <property type="project" value="InterPro"/>
</dbReference>
<dbReference type="OrthoDB" id="3626597at2759"/>
<dbReference type="InterPro" id="IPR034269">
    <property type="entry name" value="At5g42320_M14_CPD"/>
</dbReference>
<dbReference type="Gene3D" id="3.40.630.10">
    <property type="entry name" value="Zn peptidases"/>
    <property type="match status" value="1"/>
</dbReference>
<dbReference type="SUPFAM" id="SSF53187">
    <property type="entry name" value="Zn-dependent exopeptidases"/>
    <property type="match status" value="1"/>
</dbReference>
<evidence type="ECO:0000256" key="1">
    <source>
        <dbReference type="ARBA" id="ARBA00001947"/>
    </source>
</evidence>
<feature type="signal peptide" evidence="5">
    <location>
        <begin position="1"/>
        <end position="31"/>
    </location>
</feature>
<evidence type="ECO:0000256" key="5">
    <source>
        <dbReference type="SAM" id="SignalP"/>
    </source>
</evidence>
<dbReference type="GO" id="GO:0008270">
    <property type="term" value="F:zinc ion binding"/>
    <property type="evidence" value="ECO:0007669"/>
    <property type="project" value="InterPro"/>
</dbReference>
<keyword evidence="8" id="KW-1185">Reference proteome</keyword>
<dbReference type="EMBL" id="BNJQ01000014">
    <property type="protein sequence ID" value="GHP06815.1"/>
    <property type="molecule type" value="Genomic_DNA"/>
</dbReference>
<evidence type="ECO:0000313" key="7">
    <source>
        <dbReference type="EMBL" id="GHP06815.1"/>
    </source>
</evidence>
<feature type="chain" id="PRO_5032828737" description="Peptidase M14 domain-containing protein" evidence="5">
    <location>
        <begin position="32"/>
        <end position="511"/>
    </location>
</feature>
<comment type="caution">
    <text evidence="7">The sequence shown here is derived from an EMBL/GenBank/DDBJ whole genome shotgun (WGS) entry which is preliminary data.</text>
</comment>
<feature type="domain" description="Peptidase M14" evidence="6">
    <location>
        <begin position="44"/>
        <end position="360"/>
    </location>
</feature>
<evidence type="ECO:0000256" key="3">
    <source>
        <dbReference type="PROSITE-ProRule" id="PRU01379"/>
    </source>
</evidence>
<dbReference type="PROSITE" id="PS52035">
    <property type="entry name" value="PEPTIDASE_M14"/>
    <property type="match status" value="1"/>
</dbReference>
<evidence type="ECO:0000259" key="6">
    <source>
        <dbReference type="PROSITE" id="PS52035"/>
    </source>
</evidence>
<proteinExistence type="inferred from homology"/>
<dbReference type="CDD" id="cd06227">
    <property type="entry name" value="M14-CPA-like"/>
    <property type="match status" value="1"/>
</dbReference>
<dbReference type="Proteomes" id="UP000660262">
    <property type="component" value="Unassembled WGS sequence"/>
</dbReference>
<sequence length="511" mass="57686">MARPTMAPLRIGIPLLLGLLLAVARVPPSVASDPNTFAKPNWDMYNSYDNTMQRVADMVARNPKTMRMRTVTASSIEGSYKARMPLVVVEPGGLSSGTVPADKLRVFYNFGEHGREIITTELALRVLEMLESVETLTTRIKFHEKFHEIIAQYYKTVFYIVPVENEGGRHKVEAGELCERKNGRGVDTNRNWELDWGVKERDYDPSEEYPGNFPYSEPEAFVLHAELAAFKPHVWVNVHSGMEALFMPYDHKREIPSGSDASQLYHMLEMLNRWHCKSKCAVGSGGKEVGYRAHGTATDTIYTQLGVPMVMTWEVYGVTSAHYDDCFRMFNPTDRHAFDELLDRWGQAFFAVLPLASSHNGVQSQMQRDRVVPTSAFYERSDAVLQVTRTVEPKVQTGSSTEGGNHQAVYRLRGDPTPSYTKLPSYLGSHNFHQTFRNMPPTRIQPKRQEEEDIAHRDDALGRRGGGARMRVAHAFDHLQLQTVAVWAMGTFAIGTMLTSRRSSGPKRRVG</sequence>
<comment type="cofactor">
    <cofactor evidence="1">
        <name>Zn(2+)</name>
        <dbReference type="ChEBI" id="CHEBI:29105"/>
    </cofactor>
</comment>
<dbReference type="PANTHER" id="PTHR11705">
    <property type="entry name" value="PROTEASE FAMILY M14 CARBOXYPEPTIDASE A,B"/>
    <property type="match status" value="1"/>
</dbReference>
<protein>
    <recommendedName>
        <fullName evidence="6">Peptidase M14 domain-containing protein</fullName>
    </recommendedName>
</protein>
<dbReference type="SMART" id="SM00631">
    <property type="entry name" value="Zn_pept"/>
    <property type="match status" value="1"/>
</dbReference>
<accession>A0A830HJ97</accession>
<gene>
    <name evidence="7" type="ORF">PPROV_000555900</name>
</gene>
<keyword evidence="5" id="KW-0732">Signal</keyword>
<feature type="active site" description="Proton donor/acceptor" evidence="3">
    <location>
        <position position="314"/>
    </location>
</feature>
<feature type="region of interest" description="Disordered" evidence="4">
    <location>
        <begin position="392"/>
        <end position="412"/>
    </location>
</feature>
<dbReference type="GO" id="GO:0005615">
    <property type="term" value="C:extracellular space"/>
    <property type="evidence" value="ECO:0007669"/>
    <property type="project" value="TreeGrafter"/>
</dbReference>
<dbReference type="Pfam" id="PF00246">
    <property type="entry name" value="Peptidase_M14"/>
    <property type="match status" value="1"/>
</dbReference>
<reference evidence="7" key="1">
    <citation type="submission" date="2020-10" db="EMBL/GenBank/DDBJ databases">
        <title>Unveiling of a novel bifunctional photoreceptor, Dualchrome1, isolated from a cosmopolitan green alga.</title>
        <authorList>
            <person name="Suzuki S."/>
            <person name="Kawachi M."/>
        </authorList>
    </citation>
    <scope>NUCLEOTIDE SEQUENCE</scope>
    <source>
        <strain evidence="7">NIES 2893</strain>
    </source>
</reference>
<evidence type="ECO:0000256" key="4">
    <source>
        <dbReference type="SAM" id="MobiDB-lite"/>
    </source>
</evidence>
<name>A0A830HJ97_9CHLO</name>
<evidence type="ECO:0000313" key="8">
    <source>
        <dbReference type="Proteomes" id="UP000660262"/>
    </source>
</evidence>
<dbReference type="InterPro" id="IPR000834">
    <property type="entry name" value="Peptidase_M14"/>
</dbReference>